<reference evidence="5" key="1">
    <citation type="journal article" date="2012" name="Nat. Biotechnol.">
        <title>Draft genome sequence of pigeonpea (Cajanus cajan), an orphan legume crop of resource-poor farmers.</title>
        <authorList>
            <person name="Varshney R.K."/>
            <person name="Chen W."/>
            <person name="Li Y."/>
            <person name="Bharti A.K."/>
            <person name="Saxena R.K."/>
            <person name="Schlueter J.A."/>
            <person name="Donoghue M.T."/>
            <person name="Azam S."/>
            <person name="Fan G."/>
            <person name="Whaley A.M."/>
            <person name="Farmer A.D."/>
            <person name="Sheridan J."/>
            <person name="Iwata A."/>
            <person name="Tuteja R."/>
            <person name="Penmetsa R.V."/>
            <person name="Wu W."/>
            <person name="Upadhyaya H.D."/>
            <person name="Yang S.P."/>
            <person name="Shah T."/>
            <person name="Saxena K.B."/>
            <person name="Michael T."/>
            <person name="McCombie W.R."/>
            <person name="Yang B."/>
            <person name="Zhang G."/>
            <person name="Yang H."/>
            <person name="Wang J."/>
            <person name="Spillane C."/>
            <person name="Cook D.R."/>
            <person name="May G.D."/>
            <person name="Xu X."/>
            <person name="Jackson S.A."/>
        </authorList>
    </citation>
    <scope>NUCLEOTIDE SEQUENCE [LARGE SCALE GENOMIC DNA]</scope>
</reference>
<evidence type="ECO:0000256" key="4">
    <source>
        <dbReference type="SAM" id="MobiDB-lite"/>
    </source>
</evidence>
<protein>
    <submittedName>
        <fullName evidence="5">Uncharacterized protein</fullName>
    </submittedName>
</protein>
<keyword evidence="6" id="KW-1185">Reference proteome</keyword>
<name>A0A151RLZ8_CAJCA</name>
<evidence type="ECO:0000313" key="6">
    <source>
        <dbReference type="Proteomes" id="UP000075243"/>
    </source>
</evidence>
<evidence type="ECO:0000256" key="2">
    <source>
        <dbReference type="ARBA" id="ARBA00023078"/>
    </source>
</evidence>
<comment type="subcellular location">
    <subcellularLocation>
        <location evidence="1">Membrane</location>
    </subcellularLocation>
</comment>
<dbReference type="InterPro" id="IPR023222">
    <property type="entry name" value="PsbQ-like_dom_sf"/>
</dbReference>
<gene>
    <name evidence="5" type="ORF">KK1_034969</name>
</gene>
<dbReference type="EMBL" id="KQ483661">
    <property type="protein sequence ID" value="KYP43591.1"/>
    <property type="molecule type" value="Genomic_DNA"/>
</dbReference>
<dbReference type="Gramene" id="C.cajan_35658.t">
    <property type="protein sequence ID" value="C.cajan_35658.t"/>
    <property type="gene ID" value="C.cajan_35658"/>
</dbReference>
<sequence length="103" mass="10693">MASIAGLHGSSQVVLEGSGSTRLNVGSGSRVTRAGLAARAQSSRRPVLSLVAAGLPTASSVQTDAKPPPSSARLPGTLNSDEARDLKLPLKERFPLYRQTLTK</sequence>
<accession>A0A151RLZ8</accession>
<dbReference type="InterPro" id="IPR008797">
    <property type="entry name" value="PSII_PsbQ"/>
</dbReference>
<feature type="region of interest" description="Disordered" evidence="4">
    <location>
        <begin position="56"/>
        <end position="85"/>
    </location>
</feature>
<evidence type="ECO:0000256" key="1">
    <source>
        <dbReference type="ARBA" id="ARBA00004370"/>
    </source>
</evidence>
<evidence type="ECO:0000256" key="3">
    <source>
        <dbReference type="ARBA" id="ARBA00023136"/>
    </source>
</evidence>
<dbReference type="Pfam" id="PF05757">
    <property type="entry name" value="PsbQ"/>
    <property type="match status" value="1"/>
</dbReference>
<organism evidence="5 6">
    <name type="scientific">Cajanus cajan</name>
    <name type="common">Pigeon pea</name>
    <name type="synonym">Cajanus indicus</name>
    <dbReference type="NCBI Taxonomy" id="3821"/>
    <lineage>
        <taxon>Eukaryota</taxon>
        <taxon>Viridiplantae</taxon>
        <taxon>Streptophyta</taxon>
        <taxon>Embryophyta</taxon>
        <taxon>Tracheophyta</taxon>
        <taxon>Spermatophyta</taxon>
        <taxon>Magnoliopsida</taxon>
        <taxon>eudicotyledons</taxon>
        <taxon>Gunneridae</taxon>
        <taxon>Pentapetalae</taxon>
        <taxon>rosids</taxon>
        <taxon>fabids</taxon>
        <taxon>Fabales</taxon>
        <taxon>Fabaceae</taxon>
        <taxon>Papilionoideae</taxon>
        <taxon>50 kb inversion clade</taxon>
        <taxon>NPAAA clade</taxon>
        <taxon>indigoferoid/millettioid clade</taxon>
        <taxon>Phaseoleae</taxon>
        <taxon>Cajanus</taxon>
    </lineage>
</organism>
<keyword evidence="2" id="KW-0793">Thylakoid</keyword>
<dbReference type="Gene3D" id="1.20.120.290">
    <property type="entry name" value="Oxygen-evolving enhancer protein 3 (PsbQ), four-helix up-down bundle"/>
    <property type="match status" value="1"/>
</dbReference>
<evidence type="ECO:0000313" key="5">
    <source>
        <dbReference type="EMBL" id="KYP43591.1"/>
    </source>
</evidence>
<dbReference type="STRING" id="3821.A0A151RLZ8"/>
<proteinExistence type="predicted"/>
<keyword evidence="3" id="KW-0472">Membrane</keyword>
<dbReference type="Proteomes" id="UP000075243">
    <property type="component" value="Unassembled WGS sequence"/>
</dbReference>
<dbReference type="GO" id="GO:0005509">
    <property type="term" value="F:calcium ion binding"/>
    <property type="evidence" value="ECO:0007669"/>
    <property type="project" value="InterPro"/>
</dbReference>
<dbReference type="GO" id="GO:0015979">
    <property type="term" value="P:photosynthesis"/>
    <property type="evidence" value="ECO:0007669"/>
    <property type="project" value="InterPro"/>
</dbReference>
<dbReference type="AlphaFoldDB" id="A0A151RLZ8"/>
<dbReference type="GO" id="GO:0009654">
    <property type="term" value="C:photosystem II oxygen evolving complex"/>
    <property type="evidence" value="ECO:0007669"/>
    <property type="project" value="InterPro"/>
</dbReference>
<dbReference type="GO" id="GO:0019898">
    <property type="term" value="C:extrinsic component of membrane"/>
    <property type="evidence" value="ECO:0007669"/>
    <property type="project" value="InterPro"/>
</dbReference>